<reference evidence="2" key="2">
    <citation type="journal article" date="2021" name="PeerJ">
        <title>Extensive microbial diversity within the chicken gut microbiome revealed by metagenomics and culture.</title>
        <authorList>
            <person name="Gilroy R."/>
            <person name="Ravi A."/>
            <person name="Getino M."/>
            <person name="Pursley I."/>
            <person name="Horton D.L."/>
            <person name="Alikhan N.F."/>
            <person name="Baker D."/>
            <person name="Gharbi K."/>
            <person name="Hall N."/>
            <person name="Watson M."/>
            <person name="Adriaenssens E.M."/>
            <person name="Foster-Nyarko E."/>
            <person name="Jarju S."/>
            <person name="Secka A."/>
            <person name="Antonio M."/>
            <person name="Oren A."/>
            <person name="Chaudhuri R.R."/>
            <person name="La Ragione R."/>
            <person name="Hildebrand F."/>
            <person name="Pallen M.J."/>
        </authorList>
    </citation>
    <scope>NUCLEOTIDE SEQUENCE</scope>
    <source>
        <strain evidence="2">ChiHjej10B9-9673</strain>
    </source>
</reference>
<dbReference type="PANTHER" id="PTHR42850">
    <property type="entry name" value="METALLOPHOSPHOESTERASE"/>
    <property type="match status" value="1"/>
</dbReference>
<evidence type="ECO:0000259" key="1">
    <source>
        <dbReference type="Pfam" id="PF00149"/>
    </source>
</evidence>
<feature type="non-terminal residue" evidence="2">
    <location>
        <position position="264"/>
    </location>
</feature>
<dbReference type="InterPro" id="IPR029052">
    <property type="entry name" value="Metallo-depent_PP-like"/>
</dbReference>
<feature type="domain" description="Calcineurin-like phosphoesterase" evidence="1">
    <location>
        <begin position="17"/>
        <end position="206"/>
    </location>
</feature>
<dbReference type="GO" id="GO:0005737">
    <property type="term" value="C:cytoplasm"/>
    <property type="evidence" value="ECO:0007669"/>
    <property type="project" value="TreeGrafter"/>
</dbReference>
<dbReference type="EMBL" id="DVJK01000024">
    <property type="protein sequence ID" value="HIS66077.1"/>
    <property type="molecule type" value="Genomic_DNA"/>
</dbReference>
<dbReference type="SUPFAM" id="SSF56300">
    <property type="entry name" value="Metallo-dependent phosphatases"/>
    <property type="match status" value="1"/>
</dbReference>
<dbReference type="GO" id="GO:0008803">
    <property type="term" value="F:bis(5'-nucleosyl)-tetraphosphatase (symmetrical) activity"/>
    <property type="evidence" value="ECO:0007669"/>
    <property type="project" value="TreeGrafter"/>
</dbReference>
<dbReference type="PANTHER" id="PTHR42850:SF4">
    <property type="entry name" value="ZINC-DEPENDENT ENDOPOLYPHOSPHATASE"/>
    <property type="match status" value="1"/>
</dbReference>
<accession>A0A9D1FBL2</accession>
<organism evidence="2 3">
    <name type="scientific">Candidatus Scatomorpha merdipullorum</name>
    <dbReference type="NCBI Taxonomy" id="2840927"/>
    <lineage>
        <taxon>Bacteria</taxon>
        <taxon>Bacillati</taxon>
        <taxon>Bacillota</taxon>
        <taxon>Clostridia</taxon>
        <taxon>Eubacteriales</taxon>
        <taxon>Candidatus Scatomorpha</taxon>
    </lineage>
</organism>
<dbReference type="InterPro" id="IPR004843">
    <property type="entry name" value="Calcineurin-like_PHP"/>
</dbReference>
<evidence type="ECO:0000313" key="3">
    <source>
        <dbReference type="Proteomes" id="UP000824001"/>
    </source>
</evidence>
<dbReference type="GO" id="GO:0110154">
    <property type="term" value="P:RNA decapping"/>
    <property type="evidence" value="ECO:0007669"/>
    <property type="project" value="TreeGrafter"/>
</dbReference>
<protein>
    <submittedName>
        <fullName evidence="2">Metallophosphoesterase</fullName>
    </submittedName>
</protein>
<evidence type="ECO:0000313" key="2">
    <source>
        <dbReference type="EMBL" id="HIS66077.1"/>
    </source>
</evidence>
<dbReference type="Gene3D" id="3.60.21.10">
    <property type="match status" value="1"/>
</dbReference>
<dbReference type="Proteomes" id="UP000824001">
    <property type="component" value="Unassembled WGS sequence"/>
</dbReference>
<dbReference type="Pfam" id="PF00149">
    <property type="entry name" value="Metallophos"/>
    <property type="match status" value="1"/>
</dbReference>
<comment type="caution">
    <text evidence="2">The sequence shown here is derived from an EMBL/GenBank/DDBJ whole genome shotgun (WGS) entry which is preliminary data.</text>
</comment>
<gene>
    <name evidence="2" type="ORF">IAC18_00805</name>
</gene>
<sequence length="264" mass="30548">MILPAHIERLRLPDEGRIIVISDVHGNLPYLKGLLNRLELRDEDTLVFDGDTMEKGPQSLDTLRFLMELDKKRRCLFVLGNCDYWYDEHDRTKPCTDWYVKEYLLTGGHGLGPGLLAQMCAEAGFELRPDYDVDEFRRVLGGRFAAEFEFLGRMPQLIETEHYVFVHGGIPEGAPESWDGWHLMKNDNFMSRGRRFSKWVIVGHWPVVLYRENVTDARPIIDRESRIISIDGGCVLKDDGQLNALIIPHNGSEDFTYTWYDPFP</sequence>
<dbReference type="InterPro" id="IPR050126">
    <property type="entry name" value="Ap4A_hydrolase"/>
</dbReference>
<proteinExistence type="predicted"/>
<name>A0A9D1FBL2_9FIRM</name>
<reference evidence="2" key="1">
    <citation type="submission" date="2020-10" db="EMBL/GenBank/DDBJ databases">
        <authorList>
            <person name="Gilroy R."/>
        </authorList>
    </citation>
    <scope>NUCLEOTIDE SEQUENCE</scope>
    <source>
        <strain evidence="2">ChiHjej10B9-9673</strain>
    </source>
</reference>
<dbReference type="GO" id="GO:0016791">
    <property type="term" value="F:phosphatase activity"/>
    <property type="evidence" value="ECO:0007669"/>
    <property type="project" value="TreeGrafter"/>
</dbReference>
<dbReference type="AlphaFoldDB" id="A0A9D1FBL2"/>